<accession>A0A921HPX7</accession>
<gene>
    <name evidence="1" type="ORF">K8V65_03855</name>
</gene>
<dbReference type="AlphaFoldDB" id="A0A921HPX7"/>
<name>A0A921HPX7_9FIRM</name>
<protein>
    <submittedName>
        <fullName evidence="1">Uncharacterized protein</fullName>
    </submittedName>
</protein>
<sequence length="143" mass="16290">MAVFMMMISTAFASPYPDHLNGDPNYILCDGHMGVAWYVDRSSLNVQKYAPPQYIIAVNVVTVPDADKGGTAISQVKTYRFFYNSDLVRMYLDRNLNDDWSYIDPNGSWAQTGIIMPTGEIAFALAYNYKFYGNFGDEFYNRI</sequence>
<dbReference type="Proteomes" id="UP000780768">
    <property type="component" value="Unassembled WGS sequence"/>
</dbReference>
<dbReference type="EMBL" id="DYVR01000102">
    <property type="protein sequence ID" value="HJF84776.1"/>
    <property type="molecule type" value="Genomic_DNA"/>
</dbReference>
<comment type="caution">
    <text evidence="1">The sequence shown here is derived from an EMBL/GenBank/DDBJ whole genome shotgun (WGS) entry which is preliminary data.</text>
</comment>
<evidence type="ECO:0000313" key="2">
    <source>
        <dbReference type="Proteomes" id="UP000780768"/>
    </source>
</evidence>
<reference evidence="1" key="2">
    <citation type="submission" date="2021-09" db="EMBL/GenBank/DDBJ databases">
        <authorList>
            <person name="Gilroy R."/>
        </authorList>
    </citation>
    <scope>NUCLEOTIDE SEQUENCE</scope>
    <source>
        <strain evidence="1">7318</strain>
    </source>
</reference>
<proteinExistence type="predicted"/>
<reference evidence="1" key="1">
    <citation type="journal article" date="2021" name="PeerJ">
        <title>Extensive microbial diversity within the chicken gut microbiome revealed by metagenomics and culture.</title>
        <authorList>
            <person name="Gilroy R."/>
            <person name="Ravi A."/>
            <person name="Getino M."/>
            <person name="Pursley I."/>
            <person name="Horton D.L."/>
            <person name="Alikhan N.F."/>
            <person name="Baker D."/>
            <person name="Gharbi K."/>
            <person name="Hall N."/>
            <person name="Watson M."/>
            <person name="Adriaenssens E.M."/>
            <person name="Foster-Nyarko E."/>
            <person name="Jarju S."/>
            <person name="Secka A."/>
            <person name="Antonio M."/>
            <person name="Oren A."/>
            <person name="Chaudhuri R.R."/>
            <person name="La Ragione R."/>
            <person name="Hildebrand F."/>
            <person name="Pallen M.J."/>
        </authorList>
    </citation>
    <scope>NUCLEOTIDE SEQUENCE</scope>
    <source>
        <strain evidence="1">7318</strain>
    </source>
</reference>
<evidence type="ECO:0000313" key="1">
    <source>
        <dbReference type="EMBL" id="HJF84776.1"/>
    </source>
</evidence>
<organism evidence="1 2">
    <name type="scientific">Megamonas hypermegale</name>
    <dbReference type="NCBI Taxonomy" id="158847"/>
    <lineage>
        <taxon>Bacteria</taxon>
        <taxon>Bacillati</taxon>
        <taxon>Bacillota</taxon>
        <taxon>Negativicutes</taxon>
        <taxon>Selenomonadales</taxon>
        <taxon>Selenomonadaceae</taxon>
        <taxon>Megamonas</taxon>
    </lineage>
</organism>